<evidence type="ECO:0000313" key="3">
    <source>
        <dbReference type="Proteomes" id="UP000818624"/>
    </source>
</evidence>
<gene>
    <name evidence="2" type="ORF">GLX27_002465</name>
</gene>
<reference evidence="2 3" key="1">
    <citation type="journal article" date="2020" name="Elife">
        <title>Loss of centromere function drives karyotype evolution in closely related Malassezia species.</title>
        <authorList>
            <person name="Sankaranarayanan S.R."/>
            <person name="Ianiri G."/>
            <person name="Coelho M.A."/>
            <person name="Reza M.H."/>
            <person name="Thimmappa B.C."/>
            <person name="Ganguly P."/>
            <person name="Vadnala R.N."/>
            <person name="Sun S."/>
            <person name="Siddharthan R."/>
            <person name="Tellgren-Roth C."/>
            <person name="Dawson T.L."/>
            <person name="Heitman J."/>
            <person name="Sanyal K."/>
        </authorList>
    </citation>
    <scope>NUCLEOTIDE SEQUENCE [LARGE SCALE GENOMIC DNA]</scope>
    <source>
        <strain evidence="2">CBS14141</strain>
    </source>
</reference>
<feature type="compositionally biased region" description="Low complexity" evidence="1">
    <location>
        <begin position="258"/>
        <end position="271"/>
    </location>
</feature>
<name>A0ABY8EQN4_MALFU</name>
<evidence type="ECO:0000313" key="2">
    <source>
        <dbReference type="EMBL" id="WFD47803.1"/>
    </source>
</evidence>
<organism evidence="2 3">
    <name type="scientific">Malassezia furfur</name>
    <name type="common">Pityriasis versicolor infection agent</name>
    <name type="synonym">Pityrosporum furfur</name>
    <dbReference type="NCBI Taxonomy" id="55194"/>
    <lineage>
        <taxon>Eukaryota</taxon>
        <taxon>Fungi</taxon>
        <taxon>Dikarya</taxon>
        <taxon>Basidiomycota</taxon>
        <taxon>Ustilaginomycotina</taxon>
        <taxon>Malasseziomycetes</taxon>
        <taxon>Malasseziales</taxon>
        <taxon>Malasseziaceae</taxon>
        <taxon>Malassezia</taxon>
    </lineage>
</organism>
<accession>A0ABY8EQN4</accession>
<dbReference type="EMBL" id="CP046235">
    <property type="protein sequence ID" value="WFD47803.1"/>
    <property type="molecule type" value="Genomic_DNA"/>
</dbReference>
<feature type="compositionally biased region" description="Polar residues" evidence="1">
    <location>
        <begin position="57"/>
        <end position="66"/>
    </location>
</feature>
<feature type="compositionally biased region" description="Polar residues" evidence="1">
    <location>
        <begin position="284"/>
        <end position="303"/>
    </location>
</feature>
<feature type="region of interest" description="Disordered" evidence="1">
    <location>
        <begin position="1"/>
        <end position="66"/>
    </location>
</feature>
<proteinExistence type="predicted"/>
<sequence length="442" mass="48761">MASHHSRSPSWSHAKQFTGDGYFPSSTPRPSGGGVLRRRSSAIQSAPAVEPKVSIPPNGNTPQPMNITLNNLQGSAVEDMSDFETGAPPSPSTLTDIILTLHASLYGAKRSVEEIRETVWRYYDGDAVFDSPLVSVHGRRRIIDQFVLAFACPGIDIRSELRDVICSDFEFDGTRAGIIDHTITITFFPMLFGAHKDYNGVSSATTPGAPMSHGSVTPHPFANYATPTMGDGSGFHRSRSGYGFAMSPATPATPFMQRSNSSSSRWSSRPRTPGIHEVDAEPFSAQQSLTSPAPQSNSDSMTDNEFGPMLRSSEPEQLNTSELPISESRDSMSTPMPIDTRPAMPLDAGIPHWSAQGLGRNSIWVLLLNLISPRRTLRSLFSIELRLLSRLEFNEAGRIVRHEDSWSMREMIDGIFPVLSLLYNLERFLMGLWTSWLIRLLY</sequence>
<feature type="region of interest" description="Disordered" evidence="1">
    <location>
        <begin position="246"/>
        <end position="338"/>
    </location>
</feature>
<protein>
    <submittedName>
        <fullName evidence="2">Uncharacterized protein</fullName>
    </submittedName>
</protein>
<dbReference type="Proteomes" id="UP000818624">
    <property type="component" value="Chromosome 2"/>
</dbReference>
<evidence type="ECO:0000256" key="1">
    <source>
        <dbReference type="SAM" id="MobiDB-lite"/>
    </source>
</evidence>
<keyword evidence="3" id="KW-1185">Reference proteome</keyword>